<protein>
    <submittedName>
        <fullName evidence="2">Uncharacterized protein</fullName>
    </submittedName>
</protein>
<sequence>MSERQIDPTPILILFRMLFNDGQLKCLEENADNSIIFSNFYKLIYKTCTRIRIWIQIISKCLRISVCIRRKYPDTDTKISIRVQKSA</sequence>
<keyword evidence="1" id="KW-1185">Reference proteome</keyword>
<reference evidence="2" key="1">
    <citation type="submission" date="2022-11" db="UniProtKB">
        <authorList>
            <consortium name="WormBaseParasite"/>
        </authorList>
    </citation>
    <scope>IDENTIFICATION</scope>
</reference>
<dbReference type="AlphaFoldDB" id="A0A914KSW9"/>
<organism evidence="1 2">
    <name type="scientific">Meloidogyne incognita</name>
    <name type="common">Southern root-knot nematode worm</name>
    <name type="synonym">Oxyuris incognita</name>
    <dbReference type="NCBI Taxonomy" id="6306"/>
    <lineage>
        <taxon>Eukaryota</taxon>
        <taxon>Metazoa</taxon>
        <taxon>Ecdysozoa</taxon>
        <taxon>Nematoda</taxon>
        <taxon>Chromadorea</taxon>
        <taxon>Rhabditida</taxon>
        <taxon>Tylenchina</taxon>
        <taxon>Tylenchomorpha</taxon>
        <taxon>Tylenchoidea</taxon>
        <taxon>Meloidogynidae</taxon>
        <taxon>Meloidogyninae</taxon>
        <taxon>Meloidogyne</taxon>
        <taxon>Meloidogyne incognita group</taxon>
    </lineage>
</organism>
<name>A0A914KSW9_MELIC</name>
<proteinExistence type="predicted"/>
<evidence type="ECO:0000313" key="1">
    <source>
        <dbReference type="Proteomes" id="UP000887563"/>
    </source>
</evidence>
<dbReference type="WBParaSite" id="Minc3s00104g04654">
    <property type="protein sequence ID" value="Minc3s00104g04654"/>
    <property type="gene ID" value="Minc3s00104g04654"/>
</dbReference>
<dbReference type="Proteomes" id="UP000887563">
    <property type="component" value="Unplaced"/>
</dbReference>
<evidence type="ECO:0000313" key="2">
    <source>
        <dbReference type="WBParaSite" id="Minc3s00104g04654"/>
    </source>
</evidence>
<accession>A0A914KSW9</accession>